<dbReference type="Proteomes" id="UP001140560">
    <property type="component" value="Unassembled WGS sequence"/>
</dbReference>
<gene>
    <name evidence="1" type="ORF">N0V83_010924</name>
</gene>
<organism evidence="1 2">
    <name type="scientific">Neocucurbitaria cava</name>
    <dbReference type="NCBI Taxonomy" id="798079"/>
    <lineage>
        <taxon>Eukaryota</taxon>
        <taxon>Fungi</taxon>
        <taxon>Dikarya</taxon>
        <taxon>Ascomycota</taxon>
        <taxon>Pezizomycotina</taxon>
        <taxon>Dothideomycetes</taxon>
        <taxon>Pleosporomycetidae</taxon>
        <taxon>Pleosporales</taxon>
        <taxon>Pleosporineae</taxon>
        <taxon>Cucurbitariaceae</taxon>
        <taxon>Neocucurbitaria</taxon>
    </lineage>
</organism>
<dbReference type="AlphaFoldDB" id="A0A9W8XY49"/>
<name>A0A9W8XY49_9PLEO</name>
<keyword evidence="2" id="KW-1185">Reference proteome</keyword>
<evidence type="ECO:0000313" key="1">
    <source>
        <dbReference type="EMBL" id="KAJ4361983.1"/>
    </source>
</evidence>
<dbReference type="OrthoDB" id="3740062at2759"/>
<evidence type="ECO:0000313" key="2">
    <source>
        <dbReference type="Proteomes" id="UP001140560"/>
    </source>
</evidence>
<sequence length="247" mass="27236">MSDTTTSSKTVLQNTALKENIRLRVQQTVNTINNMRGGENLSNYSISARKELASSETLDVILGPGQDASMADEVPKLALVVASKTFREKIVEKPEIPELKVVSASIDIPSVAILMNWLKDAVHSKAHQIPKVPIPADIVDKAKLVHAANILGMDRYVNHVVASFRHDVRLIIPSPEQCSNLEKYGISSDHAVSQAVGERFGYLLRTGKFFGDRHMLMRFLARSEKIGQAVRDADARAQAKRAAQNQN</sequence>
<proteinExistence type="predicted"/>
<reference evidence="1" key="1">
    <citation type="submission" date="2022-10" db="EMBL/GenBank/DDBJ databases">
        <title>Tapping the CABI collections for fungal endophytes: first genome assemblies for Collariella, Neodidymelliopsis, Ascochyta clinopodiicola, Didymella pomorum, Didymosphaeria variabile, Neocosmospora piperis and Neocucurbitaria cava.</title>
        <authorList>
            <person name="Hill R."/>
        </authorList>
    </citation>
    <scope>NUCLEOTIDE SEQUENCE</scope>
    <source>
        <strain evidence="1">IMI 356814</strain>
    </source>
</reference>
<accession>A0A9W8XY49</accession>
<comment type="caution">
    <text evidence="1">The sequence shown here is derived from an EMBL/GenBank/DDBJ whole genome shotgun (WGS) entry which is preliminary data.</text>
</comment>
<dbReference type="EMBL" id="JAPEUY010000022">
    <property type="protein sequence ID" value="KAJ4361983.1"/>
    <property type="molecule type" value="Genomic_DNA"/>
</dbReference>
<protein>
    <submittedName>
        <fullName evidence="1">Uncharacterized protein</fullName>
    </submittedName>
</protein>